<evidence type="ECO:0000259" key="5">
    <source>
        <dbReference type="Pfam" id="PF07940"/>
    </source>
</evidence>
<organism evidence="7 8">
    <name type="scientific">Paramagnetospirillum magnetotacticum MS-1</name>
    <dbReference type="NCBI Taxonomy" id="272627"/>
    <lineage>
        <taxon>Bacteria</taxon>
        <taxon>Pseudomonadati</taxon>
        <taxon>Pseudomonadota</taxon>
        <taxon>Alphaproteobacteria</taxon>
        <taxon>Rhodospirillales</taxon>
        <taxon>Magnetospirillaceae</taxon>
        <taxon>Paramagnetospirillum</taxon>
    </lineage>
</organism>
<protein>
    <submittedName>
        <fullName evidence="7">Heparinase II/III-like protein</fullName>
    </submittedName>
</protein>
<proteinExistence type="predicted"/>
<evidence type="ECO:0000256" key="1">
    <source>
        <dbReference type="ARBA" id="ARBA00004418"/>
    </source>
</evidence>
<keyword evidence="4" id="KW-0456">Lyase</keyword>
<feature type="domain" description="Heparinase II/III-like C-terminal" evidence="5">
    <location>
        <begin position="302"/>
        <end position="516"/>
    </location>
</feature>
<dbReference type="RefSeq" id="WP_009870449.1">
    <property type="nucleotide sequence ID" value="NZ_JXSL01000030.1"/>
</dbReference>
<evidence type="ECO:0000313" key="8">
    <source>
        <dbReference type="Proteomes" id="UP000031971"/>
    </source>
</evidence>
<gene>
    <name evidence="7" type="ORF">CCC_00885</name>
</gene>
<sequence length="531" mass="59343">MRLWRTLQYLRLSQVAYRLWYRARLPWFCTSLASARLGDGSGAPIWAPPPPKTGDSGNGGLILSGRIRLVGIEGPAEGWADASMPLLWRFTLHYFEWLADLEALGGEGREPARTLVARWLARFERFDPVAWHPYPLSLRLVSWLAHARFLCEGASPDFVSAFHRSLHRQARHLNRVWERDVGGNHLIKNLKAAIACALCLPGHETGLDRALTELDRQLNRQILSDGCHYERSPSYHFQVLSDLEELCVLFSEAGKVVPGFLSDAVERMRPAAAFFLMAPGKLAQFNDGTVDGPERVEAVAPPALPRAGYWRLEAGSARLMVDCGPCCPDDLPAHAHADTLSFELYDGGVPLIANCGTYAYQDLDWRNRFRGTAFHSTLTVDDQDSAEVYGAFRLGRRPRHFAASVEKGRFRGEFDGWTRFGLIHRRSLELGASGLAGRDEVARAAPGPRHGLAIRFHLHPSVTAVAEGEGVRLSLPGRAVWRFKAQGLTVSLDDSVYSPRFHEMCPTRCLKVEAPLSGERMTLDWRFERIT</sequence>
<dbReference type="InterPro" id="IPR031680">
    <property type="entry name" value="Hepar_II_III_N"/>
</dbReference>
<feature type="domain" description="Heparin-sulfate lyase N-terminal" evidence="6">
    <location>
        <begin position="129"/>
        <end position="288"/>
    </location>
</feature>
<accession>A0A0C2YDN7</accession>
<dbReference type="Proteomes" id="UP000031971">
    <property type="component" value="Unassembled WGS sequence"/>
</dbReference>
<keyword evidence="3" id="KW-0574">Periplasm</keyword>
<comment type="subcellular location">
    <subcellularLocation>
        <location evidence="1">Periplasm</location>
    </subcellularLocation>
</comment>
<dbReference type="GO" id="GO:0016829">
    <property type="term" value="F:lyase activity"/>
    <property type="evidence" value="ECO:0007669"/>
    <property type="project" value="UniProtKB-KW"/>
</dbReference>
<evidence type="ECO:0000313" key="7">
    <source>
        <dbReference type="EMBL" id="KIL97824.1"/>
    </source>
</evidence>
<keyword evidence="2" id="KW-0732">Signal</keyword>
<dbReference type="AlphaFoldDB" id="A0A0C2YDN7"/>
<reference evidence="7 8" key="1">
    <citation type="submission" date="2015-01" db="EMBL/GenBank/DDBJ databases">
        <title>Genome Sequence of Magnetospirillum magnetotacticum Strain MS-1.</title>
        <authorList>
            <person name="Marinov G.K."/>
            <person name="Smalley M.D."/>
            <person name="DeSalvo G."/>
        </authorList>
    </citation>
    <scope>NUCLEOTIDE SEQUENCE [LARGE SCALE GENOMIC DNA]</scope>
    <source>
        <strain evidence="7 8">MS-1</strain>
    </source>
</reference>
<evidence type="ECO:0000259" key="6">
    <source>
        <dbReference type="Pfam" id="PF16889"/>
    </source>
</evidence>
<dbReference type="PANTHER" id="PTHR39210:SF1">
    <property type="entry name" value="HEPARIN-SULFATE LYASE"/>
    <property type="match status" value="1"/>
</dbReference>
<dbReference type="InterPro" id="IPR008929">
    <property type="entry name" value="Chondroitin_lyas"/>
</dbReference>
<dbReference type="STRING" id="272627.CCC_00885"/>
<dbReference type="Pfam" id="PF07940">
    <property type="entry name" value="Hepar_II_III_C"/>
    <property type="match status" value="1"/>
</dbReference>
<evidence type="ECO:0000256" key="4">
    <source>
        <dbReference type="ARBA" id="ARBA00023239"/>
    </source>
</evidence>
<keyword evidence="8" id="KW-1185">Reference proteome</keyword>
<comment type="caution">
    <text evidence="7">The sequence shown here is derived from an EMBL/GenBank/DDBJ whole genome shotgun (WGS) entry which is preliminary data.</text>
</comment>
<dbReference type="SUPFAM" id="SSF48230">
    <property type="entry name" value="Chondroitin AC/alginate lyase"/>
    <property type="match status" value="1"/>
</dbReference>
<dbReference type="InterPro" id="IPR012480">
    <property type="entry name" value="Hepar_II_III_C"/>
</dbReference>
<name>A0A0C2YDN7_PARME</name>
<evidence type="ECO:0000256" key="2">
    <source>
        <dbReference type="ARBA" id="ARBA00022729"/>
    </source>
</evidence>
<dbReference type="PANTHER" id="PTHR39210">
    <property type="entry name" value="HEPARIN-SULFATE LYASE"/>
    <property type="match status" value="1"/>
</dbReference>
<dbReference type="Gene3D" id="1.50.10.100">
    <property type="entry name" value="Chondroitin AC/alginate lyase"/>
    <property type="match status" value="1"/>
</dbReference>
<dbReference type="OrthoDB" id="9787373at2"/>
<dbReference type="Gene3D" id="2.70.98.70">
    <property type="match status" value="1"/>
</dbReference>
<dbReference type="Pfam" id="PF16889">
    <property type="entry name" value="Hepar_II_III_N"/>
    <property type="match status" value="1"/>
</dbReference>
<dbReference type="EMBL" id="JXSL01000030">
    <property type="protein sequence ID" value="KIL97824.1"/>
    <property type="molecule type" value="Genomic_DNA"/>
</dbReference>
<dbReference type="GO" id="GO:0042597">
    <property type="term" value="C:periplasmic space"/>
    <property type="evidence" value="ECO:0007669"/>
    <property type="project" value="UniProtKB-SubCell"/>
</dbReference>
<evidence type="ECO:0000256" key="3">
    <source>
        <dbReference type="ARBA" id="ARBA00022764"/>
    </source>
</evidence>